<evidence type="ECO:0000256" key="9">
    <source>
        <dbReference type="ARBA" id="ARBA00022691"/>
    </source>
</evidence>
<dbReference type="InterPro" id="IPR035926">
    <property type="entry name" value="NusB-like_sf"/>
</dbReference>
<feature type="domain" description="SAM-dependent MTase RsmB/NOP-type" evidence="15">
    <location>
        <begin position="173"/>
        <end position="444"/>
    </location>
</feature>
<evidence type="ECO:0000256" key="2">
    <source>
        <dbReference type="ARBA" id="ARBA00004496"/>
    </source>
</evidence>
<dbReference type="EC" id="2.1.1.176" evidence="4"/>
<dbReference type="Pfam" id="PF22458">
    <property type="entry name" value="RsmF-B_ferredox"/>
    <property type="match status" value="1"/>
</dbReference>
<evidence type="ECO:0000256" key="5">
    <source>
        <dbReference type="ARBA" id="ARBA00022490"/>
    </source>
</evidence>
<comment type="function">
    <text evidence="1">Specifically methylates the cytosine at position 967 (m5C967) of 16S rRNA.</text>
</comment>
<dbReference type="GO" id="GO:0003723">
    <property type="term" value="F:RNA binding"/>
    <property type="evidence" value="ECO:0007669"/>
    <property type="project" value="UniProtKB-UniRule"/>
</dbReference>
<dbReference type="Gene3D" id="3.30.70.1170">
    <property type="entry name" value="Sun protein, domain 3"/>
    <property type="match status" value="1"/>
</dbReference>
<accession>A0A926DYE3</accession>
<evidence type="ECO:0000256" key="7">
    <source>
        <dbReference type="ARBA" id="ARBA00022603"/>
    </source>
</evidence>
<dbReference type="CDD" id="cd02440">
    <property type="entry name" value="AdoMet_MTases"/>
    <property type="match status" value="1"/>
</dbReference>
<gene>
    <name evidence="16" type="primary">rsmB</name>
    <name evidence="16" type="ORF">H8711_11445</name>
</gene>
<dbReference type="GO" id="GO:0005737">
    <property type="term" value="C:cytoplasm"/>
    <property type="evidence" value="ECO:0007669"/>
    <property type="project" value="UniProtKB-SubCell"/>
</dbReference>
<evidence type="ECO:0000256" key="4">
    <source>
        <dbReference type="ARBA" id="ARBA00012140"/>
    </source>
</evidence>
<keyword evidence="9 14" id="KW-0949">S-adenosyl-L-methionine</keyword>
<keyword evidence="17" id="KW-1185">Reference proteome</keyword>
<dbReference type="EMBL" id="JACRST010000023">
    <property type="protein sequence ID" value="MBC8547540.1"/>
    <property type="molecule type" value="Genomic_DNA"/>
</dbReference>
<evidence type="ECO:0000256" key="14">
    <source>
        <dbReference type="PROSITE-ProRule" id="PRU01023"/>
    </source>
</evidence>
<evidence type="ECO:0000256" key="8">
    <source>
        <dbReference type="ARBA" id="ARBA00022679"/>
    </source>
</evidence>
<evidence type="ECO:0000256" key="13">
    <source>
        <dbReference type="ARBA" id="ARBA00047283"/>
    </source>
</evidence>
<comment type="catalytic activity">
    <reaction evidence="13">
        <text>cytidine(967) in 16S rRNA + S-adenosyl-L-methionine = 5-methylcytidine(967) in 16S rRNA + S-adenosyl-L-homocysteine + H(+)</text>
        <dbReference type="Rhea" id="RHEA:42748"/>
        <dbReference type="Rhea" id="RHEA-COMP:10219"/>
        <dbReference type="Rhea" id="RHEA-COMP:10220"/>
        <dbReference type="ChEBI" id="CHEBI:15378"/>
        <dbReference type="ChEBI" id="CHEBI:57856"/>
        <dbReference type="ChEBI" id="CHEBI:59789"/>
        <dbReference type="ChEBI" id="CHEBI:74483"/>
        <dbReference type="ChEBI" id="CHEBI:82748"/>
        <dbReference type="EC" id="2.1.1.176"/>
    </reaction>
</comment>
<evidence type="ECO:0000256" key="11">
    <source>
        <dbReference type="ARBA" id="ARBA00030399"/>
    </source>
</evidence>
<keyword evidence="10 14" id="KW-0694">RNA-binding</keyword>
<protein>
    <recommendedName>
        <fullName evidence="4">16S rRNA (cytosine(967)-C(5))-methyltransferase</fullName>
        <ecNumber evidence="4">2.1.1.176</ecNumber>
    </recommendedName>
    <alternativeName>
        <fullName evidence="11">16S rRNA m5C967 methyltransferase</fullName>
    </alternativeName>
    <alternativeName>
        <fullName evidence="12">rRNA (cytosine-C(5)-)-methyltransferase RsmB</fullName>
    </alternativeName>
</protein>
<dbReference type="GO" id="GO:0006355">
    <property type="term" value="P:regulation of DNA-templated transcription"/>
    <property type="evidence" value="ECO:0007669"/>
    <property type="project" value="InterPro"/>
</dbReference>
<keyword evidence="8 14" id="KW-0808">Transferase</keyword>
<comment type="similarity">
    <text evidence="3 14">Belongs to the class I-like SAM-binding methyltransferase superfamily. RsmB/NOP family.</text>
</comment>
<dbReference type="PANTHER" id="PTHR22807">
    <property type="entry name" value="NOP2 YEAST -RELATED NOL1/NOP2/FMU SUN DOMAIN-CONTAINING"/>
    <property type="match status" value="1"/>
</dbReference>
<evidence type="ECO:0000256" key="1">
    <source>
        <dbReference type="ARBA" id="ARBA00002724"/>
    </source>
</evidence>
<dbReference type="InterPro" id="IPR006027">
    <property type="entry name" value="NusB_RsmB_TIM44"/>
</dbReference>
<dbReference type="PROSITE" id="PS51686">
    <property type="entry name" value="SAM_MT_RSMB_NOP"/>
    <property type="match status" value="1"/>
</dbReference>
<dbReference type="InterPro" id="IPR029063">
    <property type="entry name" value="SAM-dependent_MTases_sf"/>
</dbReference>
<dbReference type="PANTHER" id="PTHR22807:SF53">
    <property type="entry name" value="RIBOSOMAL RNA SMALL SUBUNIT METHYLTRANSFERASE B-RELATED"/>
    <property type="match status" value="1"/>
</dbReference>
<proteinExistence type="inferred from homology"/>
<feature type="binding site" evidence="14">
    <location>
        <begin position="263"/>
        <end position="269"/>
    </location>
    <ligand>
        <name>S-adenosyl-L-methionine</name>
        <dbReference type="ChEBI" id="CHEBI:59789"/>
    </ligand>
</feature>
<dbReference type="RefSeq" id="WP_249283578.1">
    <property type="nucleotide sequence ID" value="NZ_JACRST010000023.1"/>
</dbReference>
<evidence type="ECO:0000313" key="16">
    <source>
        <dbReference type="EMBL" id="MBC8547540.1"/>
    </source>
</evidence>
<keyword evidence="6" id="KW-0698">rRNA processing</keyword>
<dbReference type="SUPFAM" id="SSF53335">
    <property type="entry name" value="S-adenosyl-L-methionine-dependent methyltransferases"/>
    <property type="match status" value="1"/>
</dbReference>
<dbReference type="NCBIfam" id="NF011494">
    <property type="entry name" value="PRK14902.1"/>
    <property type="match status" value="1"/>
</dbReference>
<keyword evidence="5" id="KW-0963">Cytoplasm</keyword>
<organism evidence="16 17">
    <name type="scientific">Ligaoa zhengdingensis</name>
    <dbReference type="NCBI Taxonomy" id="2763658"/>
    <lineage>
        <taxon>Bacteria</taxon>
        <taxon>Bacillati</taxon>
        <taxon>Bacillota</taxon>
        <taxon>Clostridia</taxon>
        <taxon>Eubacteriales</taxon>
        <taxon>Oscillospiraceae</taxon>
        <taxon>Ligaoa</taxon>
    </lineage>
</organism>
<evidence type="ECO:0000256" key="6">
    <source>
        <dbReference type="ARBA" id="ARBA00022552"/>
    </source>
</evidence>
<dbReference type="GO" id="GO:0008649">
    <property type="term" value="F:rRNA methyltransferase activity"/>
    <property type="evidence" value="ECO:0007669"/>
    <property type="project" value="InterPro"/>
</dbReference>
<dbReference type="InterPro" id="IPR054728">
    <property type="entry name" value="RsmB-like_ferredoxin"/>
</dbReference>
<dbReference type="Pfam" id="PF01029">
    <property type="entry name" value="NusB"/>
    <property type="match status" value="1"/>
</dbReference>
<reference evidence="16" key="1">
    <citation type="submission" date="2020-08" db="EMBL/GenBank/DDBJ databases">
        <title>Genome public.</title>
        <authorList>
            <person name="Liu C."/>
            <person name="Sun Q."/>
        </authorList>
    </citation>
    <scope>NUCLEOTIDE SEQUENCE</scope>
    <source>
        <strain evidence="16">NSJ-31</strain>
    </source>
</reference>
<dbReference type="PRINTS" id="PR02008">
    <property type="entry name" value="RCMTFAMILY"/>
</dbReference>
<name>A0A926DYE3_9FIRM</name>
<dbReference type="Proteomes" id="UP000653127">
    <property type="component" value="Unassembled WGS sequence"/>
</dbReference>
<dbReference type="InterPro" id="IPR018314">
    <property type="entry name" value="RsmB/NOL1/NOP2-like_CS"/>
</dbReference>
<dbReference type="InterPro" id="IPR001678">
    <property type="entry name" value="MeTrfase_RsmB-F_NOP2_dom"/>
</dbReference>
<evidence type="ECO:0000256" key="12">
    <source>
        <dbReference type="ARBA" id="ARBA00031088"/>
    </source>
</evidence>
<comment type="caution">
    <text evidence="16">The sequence shown here is derived from an EMBL/GenBank/DDBJ whole genome shotgun (WGS) entry which is preliminary data.</text>
</comment>
<evidence type="ECO:0000256" key="3">
    <source>
        <dbReference type="ARBA" id="ARBA00007494"/>
    </source>
</evidence>
<evidence type="ECO:0000256" key="10">
    <source>
        <dbReference type="ARBA" id="ARBA00022884"/>
    </source>
</evidence>
<keyword evidence="7 14" id="KW-0489">Methyltransferase</keyword>
<feature type="active site" description="Nucleophile" evidence="14">
    <location>
        <position position="383"/>
    </location>
</feature>
<evidence type="ECO:0000259" key="15">
    <source>
        <dbReference type="PROSITE" id="PS51686"/>
    </source>
</evidence>
<comment type="subcellular location">
    <subcellularLocation>
        <location evidence="2">Cytoplasm</location>
    </subcellularLocation>
</comment>
<dbReference type="AlphaFoldDB" id="A0A926DYE3"/>
<dbReference type="SUPFAM" id="SSF48013">
    <property type="entry name" value="NusB-like"/>
    <property type="match status" value="1"/>
</dbReference>
<dbReference type="PROSITE" id="PS01153">
    <property type="entry name" value="NOL1_NOP2_SUN"/>
    <property type="match status" value="1"/>
</dbReference>
<dbReference type="InterPro" id="IPR023267">
    <property type="entry name" value="RCMT"/>
</dbReference>
<evidence type="ECO:0000313" key="17">
    <source>
        <dbReference type="Proteomes" id="UP000653127"/>
    </source>
</evidence>
<dbReference type="Pfam" id="PF01189">
    <property type="entry name" value="Methyltr_RsmB-F"/>
    <property type="match status" value="1"/>
</dbReference>
<dbReference type="Gene3D" id="3.40.50.150">
    <property type="entry name" value="Vaccinia Virus protein VP39"/>
    <property type="match status" value="1"/>
</dbReference>
<dbReference type="Gene3D" id="1.10.940.10">
    <property type="entry name" value="NusB-like"/>
    <property type="match status" value="1"/>
</dbReference>
<dbReference type="InterPro" id="IPR049560">
    <property type="entry name" value="MeTrfase_RsmB-F_NOP2_cat"/>
</dbReference>
<dbReference type="InterPro" id="IPR004573">
    <property type="entry name" value="rRNA_ssu_MeTfrase_B"/>
</dbReference>
<feature type="binding site" evidence="14">
    <location>
        <position position="287"/>
    </location>
    <ligand>
        <name>S-adenosyl-L-methionine</name>
        <dbReference type="ChEBI" id="CHEBI:59789"/>
    </ligand>
</feature>
<dbReference type="NCBIfam" id="TIGR00563">
    <property type="entry name" value="rsmB"/>
    <property type="match status" value="1"/>
</dbReference>
<feature type="binding site" evidence="14">
    <location>
        <position position="314"/>
    </location>
    <ligand>
        <name>S-adenosyl-L-methionine</name>
        <dbReference type="ChEBI" id="CHEBI:59789"/>
    </ligand>
</feature>
<sequence>MKSARQIAVQALIKVNQDGGYSNLVLDHALEESGLDARDKAFCTTLFYGVLERRITLDAVLARYCRQPLKKLMPQVRELLRIAVYQILYLEGVPASAAVNESVELSRRMKCGHASGFLNGVLRAFLRDGGSLDGVLPDRAEHPEEYLGLFYSAPLWLVRQWAADYGIERAEGMLAVSVGRPPLYLRVNPLKNNPADLAAALRKKGFAVTVREEIGNCLEVSGTGAVDYPVLYKRGHFTVQDLSSQLCVQALEARPGMRCLDVCAAPGGKTFTLAQEMQNEGEVLALDLHEFKTKLIRDGAKRLGLTCVSTEASDASVYDPARGLFDRVLCDVPCSGLGIIRRKPEIRYKNPEELAALPEIQYKILEISAKYLKAGGRLIYSTCTLNRNENDRVVERFLREHPEFEPEPLPERIRRLTGGEGYKVTLFPEALGSDGFFFALLRRTEKGGAAL</sequence>
<feature type="binding site" evidence="14">
    <location>
        <position position="331"/>
    </location>
    <ligand>
        <name>S-adenosyl-L-methionine</name>
        <dbReference type="ChEBI" id="CHEBI:59789"/>
    </ligand>
</feature>